<feature type="non-terminal residue" evidence="1">
    <location>
        <position position="1"/>
    </location>
</feature>
<evidence type="ECO:0008006" key="2">
    <source>
        <dbReference type="Google" id="ProtNLM"/>
    </source>
</evidence>
<name>A0A0F9IT15_9ZZZZ</name>
<comment type="caution">
    <text evidence="1">The sequence shown here is derived from an EMBL/GenBank/DDBJ whole genome shotgun (WGS) entry which is preliminary data.</text>
</comment>
<organism evidence="1">
    <name type="scientific">marine sediment metagenome</name>
    <dbReference type="NCBI Taxonomy" id="412755"/>
    <lineage>
        <taxon>unclassified sequences</taxon>
        <taxon>metagenomes</taxon>
        <taxon>ecological metagenomes</taxon>
    </lineage>
</organism>
<protein>
    <recommendedName>
        <fullName evidence="2">Calcineurin-like phosphoesterase domain-containing protein</fullName>
    </recommendedName>
</protein>
<reference evidence="1" key="1">
    <citation type="journal article" date="2015" name="Nature">
        <title>Complex archaea that bridge the gap between prokaryotes and eukaryotes.</title>
        <authorList>
            <person name="Spang A."/>
            <person name="Saw J.H."/>
            <person name="Jorgensen S.L."/>
            <person name="Zaremba-Niedzwiedzka K."/>
            <person name="Martijn J."/>
            <person name="Lind A.E."/>
            <person name="van Eijk R."/>
            <person name="Schleper C."/>
            <person name="Guy L."/>
            <person name="Ettema T.J."/>
        </authorList>
    </citation>
    <scope>NUCLEOTIDE SEQUENCE</scope>
</reference>
<dbReference type="EMBL" id="LAZR01020064">
    <property type="protein sequence ID" value="KKL90232.1"/>
    <property type="molecule type" value="Genomic_DNA"/>
</dbReference>
<accession>A0A0F9IT15</accession>
<proteinExistence type="predicted"/>
<sequence length="112" mass="13230">KSYLWGWLLRKKQKRSQFFLNIYKNKIFFRARDFLITNNLFNLFSHIIFGHTHIPGSYIPLFNYVNTSTITVLVNTGTWQQGEYDPHITRLSATIGIQNNPINLRLRSNDLV</sequence>
<gene>
    <name evidence="1" type="ORF">LCGC14_1906730</name>
</gene>
<dbReference type="AlphaFoldDB" id="A0A0F9IT15"/>
<evidence type="ECO:0000313" key="1">
    <source>
        <dbReference type="EMBL" id="KKL90232.1"/>
    </source>
</evidence>